<dbReference type="SMART" id="SM00829">
    <property type="entry name" value="PKS_ER"/>
    <property type="match status" value="1"/>
</dbReference>
<dbReference type="InterPro" id="IPR013149">
    <property type="entry name" value="ADH-like_C"/>
</dbReference>
<dbReference type="EMBL" id="JAAAJB010000686">
    <property type="protein sequence ID" value="KAG0252146.1"/>
    <property type="molecule type" value="Genomic_DNA"/>
</dbReference>
<evidence type="ECO:0000313" key="3">
    <source>
        <dbReference type="Proteomes" id="UP000807716"/>
    </source>
</evidence>
<evidence type="ECO:0000313" key="2">
    <source>
        <dbReference type="EMBL" id="KAG0252146.1"/>
    </source>
</evidence>
<dbReference type="SUPFAM" id="SSF50129">
    <property type="entry name" value="GroES-like"/>
    <property type="match status" value="1"/>
</dbReference>
<evidence type="ECO:0000259" key="1">
    <source>
        <dbReference type="SMART" id="SM00829"/>
    </source>
</evidence>
<name>A0A9P6TYK6_9FUNG</name>
<keyword evidence="3" id="KW-1185">Reference proteome</keyword>
<dbReference type="InterPro" id="IPR036291">
    <property type="entry name" value="NAD(P)-bd_dom_sf"/>
</dbReference>
<dbReference type="PANTHER" id="PTHR45033">
    <property type="match status" value="1"/>
</dbReference>
<protein>
    <recommendedName>
        <fullName evidence="1">Enoyl reductase (ER) domain-containing protein</fullName>
    </recommendedName>
</protein>
<feature type="domain" description="Enoyl reductase (ER)" evidence="1">
    <location>
        <begin position="11"/>
        <end position="340"/>
    </location>
</feature>
<dbReference type="Pfam" id="PF00107">
    <property type="entry name" value="ADH_zinc_N"/>
    <property type="match status" value="1"/>
</dbReference>
<dbReference type="Gene3D" id="3.40.50.720">
    <property type="entry name" value="NAD(P)-binding Rossmann-like Domain"/>
    <property type="match status" value="1"/>
</dbReference>
<dbReference type="OrthoDB" id="449487at2759"/>
<dbReference type="AlphaFoldDB" id="A0A9P6TYK6"/>
<comment type="caution">
    <text evidence="2">The sequence shown here is derived from an EMBL/GenBank/DDBJ whole genome shotgun (WGS) entry which is preliminary data.</text>
</comment>
<dbReference type="InterPro" id="IPR052711">
    <property type="entry name" value="Zinc_ADH-like"/>
</dbReference>
<gene>
    <name evidence="2" type="ORF">DFQ27_008238</name>
</gene>
<dbReference type="InterPro" id="IPR020843">
    <property type="entry name" value="ER"/>
</dbReference>
<dbReference type="Proteomes" id="UP000807716">
    <property type="component" value="Unassembled WGS sequence"/>
</dbReference>
<dbReference type="Gene3D" id="3.90.180.10">
    <property type="entry name" value="Medium-chain alcohol dehydrogenases, catalytic domain"/>
    <property type="match status" value="1"/>
</dbReference>
<organism evidence="2 3">
    <name type="scientific">Actinomortierella ambigua</name>
    <dbReference type="NCBI Taxonomy" id="1343610"/>
    <lineage>
        <taxon>Eukaryota</taxon>
        <taxon>Fungi</taxon>
        <taxon>Fungi incertae sedis</taxon>
        <taxon>Mucoromycota</taxon>
        <taxon>Mortierellomycotina</taxon>
        <taxon>Mortierellomycetes</taxon>
        <taxon>Mortierellales</taxon>
        <taxon>Mortierellaceae</taxon>
        <taxon>Actinomortierella</taxon>
    </lineage>
</organism>
<dbReference type="CDD" id="cd08276">
    <property type="entry name" value="MDR7"/>
    <property type="match status" value="1"/>
</dbReference>
<dbReference type="Pfam" id="PF08240">
    <property type="entry name" value="ADH_N"/>
    <property type="match status" value="1"/>
</dbReference>
<dbReference type="InterPro" id="IPR013154">
    <property type="entry name" value="ADH-like_N"/>
</dbReference>
<dbReference type="GO" id="GO:0016491">
    <property type="term" value="F:oxidoreductase activity"/>
    <property type="evidence" value="ECO:0007669"/>
    <property type="project" value="InterPro"/>
</dbReference>
<reference evidence="2" key="1">
    <citation type="journal article" date="2020" name="Fungal Divers.">
        <title>Resolving the Mortierellaceae phylogeny through synthesis of multi-gene phylogenetics and phylogenomics.</title>
        <authorList>
            <person name="Vandepol N."/>
            <person name="Liber J."/>
            <person name="Desiro A."/>
            <person name="Na H."/>
            <person name="Kennedy M."/>
            <person name="Barry K."/>
            <person name="Grigoriev I.V."/>
            <person name="Miller A.N."/>
            <person name="O'Donnell K."/>
            <person name="Stajich J.E."/>
            <person name="Bonito G."/>
        </authorList>
    </citation>
    <scope>NUCLEOTIDE SEQUENCE</scope>
    <source>
        <strain evidence="2">BC1065</strain>
    </source>
</reference>
<dbReference type="PANTHER" id="PTHR45033:SF3">
    <property type="entry name" value="DEHYDROGENASE, PUTATIVE (AFU_ORTHOLOGUE AFUA_2G13270)-RELATED"/>
    <property type="match status" value="1"/>
</dbReference>
<dbReference type="InterPro" id="IPR011032">
    <property type="entry name" value="GroES-like_sf"/>
</dbReference>
<accession>A0A9P6TYK6</accession>
<proteinExistence type="predicted"/>
<dbReference type="SUPFAM" id="SSF51735">
    <property type="entry name" value="NAD(P)-binding Rossmann-fold domains"/>
    <property type="match status" value="1"/>
</dbReference>
<sequence length="346" mass="37164">MSTAAILQDSGANHKYHNVELAQLPRPVPQAGEALVEVEAAALNHRDLYILAKNFPGTEFGSILGSDAIGRIIEVNGSSDRLRVGDRVVVMPSLGWISDPRGPEDEANYVLLGGTRASGTMTQYLTASLDDLFKAPEYLTDIEAAGLPLAGLTAFRALFTKGQVTKGQNVLVTGIGGGVALFALQYAAAVGANVYVTSSDEAKIERAKQYGAKGGVNYRNAEWDKELLQQTNGRQFDVVIDSAMGPGTATIIRSVMALSGVLVVFGSTVGPVEVGRDLYIRQIEYKGTTMGSRAEFERMLEFVEQHKIRPIVGDVFEGIEAAPKAFQHLRDGKHFGKVVVVLKKSP</sequence>